<dbReference type="AlphaFoldDB" id="A0A0H1BES6"/>
<accession>A0A0H1BES6</accession>
<gene>
    <name evidence="1" type="ORF">EMPG_14615</name>
</gene>
<keyword evidence="2" id="KW-1185">Reference proteome</keyword>
<dbReference type="EMBL" id="LDEV01002199">
    <property type="protein sequence ID" value="KLJ09964.1"/>
    <property type="molecule type" value="Genomic_DNA"/>
</dbReference>
<proteinExistence type="predicted"/>
<evidence type="ECO:0000313" key="2">
    <source>
        <dbReference type="Proteomes" id="UP000053573"/>
    </source>
</evidence>
<dbReference type="Proteomes" id="UP000053573">
    <property type="component" value="Unassembled WGS sequence"/>
</dbReference>
<protein>
    <submittedName>
        <fullName evidence="1">Uncharacterized protein</fullName>
    </submittedName>
</protein>
<name>A0A0H1BES6_9EURO</name>
<evidence type="ECO:0000313" key="1">
    <source>
        <dbReference type="EMBL" id="KLJ09964.1"/>
    </source>
</evidence>
<comment type="caution">
    <text evidence="1">The sequence shown here is derived from an EMBL/GenBank/DDBJ whole genome shotgun (WGS) entry which is preliminary data.</text>
</comment>
<reference evidence="2" key="1">
    <citation type="journal article" date="2015" name="PLoS Genet.">
        <title>The dynamic genome and transcriptome of the human fungal pathogen Blastomyces and close relative Emmonsia.</title>
        <authorList>
            <person name="Munoz J.F."/>
            <person name="Gauthier G.M."/>
            <person name="Desjardins C.A."/>
            <person name="Gallo J.E."/>
            <person name="Holder J."/>
            <person name="Sullivan T.D."/>
            <person name="Marty A.J."/>
            <person name="Carmen J.C."/>
            <person name="Chen Z."/>
            <person name="Ding L."/>
            <person name="Gujja S."/>
            <person name="Magrini V."/>
            <person name="Misas E."/>
            <person name="Mitreva M."/>
            <person name="Priest M."/>
            <person name="Saif S."/>
            <person name="Whiston E.A."/>
            <person name="Young S."/>
            <person name="Zeng Q."/>
            <person name="Goldman W.E."/>
            <person name="Mardis E.R."/>
            <person name="Taylor J.W."/>
            <person name="McEwen J.G."/>
            <person name="Clay O.K."/>
            <person name="Klein B.S."/>
            <person name="Cuomo C.A."/>
        </authorList>
    </citation>
    <scope>NUCLEOTIDE SEQUENCE [LARGE SCALE GENOMIC DNA]</scope>
    <source>
        <strain evidence="2">UAMH 139</strain>
    </source>
</reference>
<sequence>MAPVSDALMRRPQARLRTGSEVEPTSSLAYSDWANRTLHQFSPAMMRYCYYYSCGSPLIAPHSTLYDSLPSIRLLPHYHILLEKRYSLARSLRAQRANRQRHQL</sequence>
<organism evidence="1 2">
    <name type="scientific">Blastomyces silverae</name>
    <dbReference type="NCBI Taxonomy" id="2060906"/>
    <lineage>
        <taxon>Eukaryota</taxon>
        <taxon>Fungi</taxon>
        <taxon>Dikarya</taxon>
        <taxon>Ascomycota</taxon>
        <taxon>Pezizomycotina</taxon>
        <taxon>Eurotiomycetes</taxon>
        <taxon>Eurotiomycetidae</taxon>
        <taxon>Onygenales</taxon>
        <taxon>Ajellomycetaceae</taxon>
        <taxon>Blastomyces</taxon>
    </lineage>
</organism>